<dbReference type="Proteomes" id="UP000553034">
    <property type="component" value="Unassembled WGS sequence"/>
</dbReference>
<dbReference type="EMBL" id="JACIFO010000011">
    <property type="protein sequence ID" value="MBB4119839.1"/>
    <property type="molecule type" value="Genomic_DNA"/>
</dbReference>
<reference evidence="2 3" key="1">
    <citation type="submission" date="2020-08" db="EMBL/GenBank/DDBJ databases">
        <title>Genomic Encyclopedia of Type Strains, Phase IV (KMG-IV): sequencing the most valuable type-strain genomes for metagenomic binning, comparative biology and taxonomic classification.</title>
        <authorList>
            <person name="Goeker M."/>
        </authorList>
    </citation>
    <scope>NUCLEOTIDE SEQUENCE [LARGE SCALE GENOMIC DNA]</scope>
    <source>
        <strain evidence="2 3">DSM 29568</strain>
    </source>
</reference>
<accession>A0A840EN78</accession>
<evidence type="ECO:0000256" key="1">
    <source>
        <dbReference type="SAM" id="SignalP"/>
    </source>
</evidence>
<keyword evidence="3" id="KW-1185">Reference proteome</keyword>
<evidence type="ECO:0008006" key="4">
    <source>
        <dbReference type="Google" id="ProtNLM"/>
    </source>
</evidence>
<dbReference type="SUPFAM" id="SSF101898">
    <property type="entry name" value="NHL repeat"/>
    <property type="match status" value="1"/>
</dbReference>
<sequence>MMKTQFTRYRRYAGMLLCSALLLFSCTKEDGSDQEPDPTEKSGLMLTASATEISMGDEVTFEVTLEGEATDADIYVDNEKISGTSYAFDETGSYQVMAKKEGYIDSDPVQIKVKMSKMDVYIAGTGGKDYKEEHFARYWKNGVPVILKGSDLDKPDKTETAMSIIVDQGDVYAAGYSHSESYGDAVYWKNGTMVQLEKSPGSGSTYTKEIAAYNGDIYIAGNEYNPASISVAVYWKNGTIVQLTDGTKSAFARSIVVDDGNVYVGGHEVFGANEIARYWKNGTPVDLTDGTTDAGINSIFVSNGDVYAVGYRDNEDGKAIAMYWKNGVKSTLSSATTHAYAEDIFVENGNVYIIGRVLNASFKWEATFWKNGTPVVLSEGDNDEYPTSIAIHNGDVHIVGYQTTGSGSIAKYWKNGALVPLEEAFRANSIYLDY</sequence>
<dbReference type="RefSeq" id="WP_183478181.1">
    <property type="nucleotide sequence ID" value="NZ_JACIFO010000011.1"/>
</dbReference>
<name>A0A840EN78_9FLAO</name>
<proteinExistence type="predicted"/>
<evidence type="ECO:0000313" key="2">
    <source>
        <dbReference type="EMBL" id="MBB4119839.1"/>
    </source>
</evidence>
<dbReference type="PROSITE" id="PS51257">
    <property type="entry name" value="PROKAR_LIPOPROTEIN"/>
    <property type="match status" value="1"/>
</dbReference>
<comment type="caution">
    <text evidence="2">The sequence shown here is derived from an EMBL/GenBank/DDBJ whole genome shotgun (WGS) entry which is preliminary data.</text>
</comment>
<gene>
    <name evidence="2" type="ORF">GGR32_002150</name>
</gene>
<protein>
    <recommendedName>
        <fullName evidence="4">PEGA domain-containing protein</fullName>
    </recommendedName>
</protein>
<dbReference type="AlphaFoldDB" id="A0A840EN78"/>
<feature type="chain" id="PRO_5032765756" description="PEGA domain-containing protein" evidence="1">
    <location>
        <begin position="31"/>
        <end position="434"/>
    </location>
</feature>
<organism evidence="2 3">
    <name type="scientific">Mesonia hippocampi</name>
    <dbReference type="NCBI Taxonomy" id="1628250"/>
    <lineage>
        <taxon>Bacteria</taxon>
        <taxon>Pseudomonadati</taxon>
        <taxon>Bacteroidota</taxon>
        <taxon>Flavobacteriia</taxon>
        <taxon>Flavobacteriales</taxon>
        <taxon>Flavobacteriaceae</taxon>
        <taxon>Mesonia</taxon>
    </lineage>
</organism>
<keyword evidence="1" id="KW-0732">Signal</keyword>
<evidence type="ECO:0000313" key="3">
    <source>
        <dbReference type="Proteomes" id="UP000553034"/>
    </source>
</evidence>
<feature type="signal peptide" evidence="1">
    <location>
        <begin position="1"/>
        <end position="30"/>
    </location>
</feature>